<evidence type="ECO:0000313" key="2">
    <source>
        <dbReference type="Proteomes" id="UP000681967"/>
    </source>
</evidence>
<proteinExistence type="predicted"/>
<feature type="non-terminal residue" evidence="1">
    <location>
        <position position="1"/>
    </location>
</feature>
<dbReference type="InterPro" id="IPR036322">
    <property type="entry name" value="WD40_repeat_dom_sf"/>
</dbReference>
<comment type="caution">
    <text evidence="1">The sequence shown here is derived from an EMBL/GenBank/DDBJ whole genome shotgun (WGS) entry which is preliminary data.</text>
</comment>
<dbReference type="SUPFAM" id="SSF50978">
    <property type="entry name" value="WD40 repeat-like"/>
    <property type="match status" value="1"/>
</dbReference>
<dbReference type="InterPro" id="IPR015943">
    <property type="entry name" value="WD40/YVTN_repeat-like_dom_sf"/>
</dbReference>
<evidence type="ECO:0000313" key="1">
    <source>
        <dbReference type="EMBL" id="CAF5035197.1"/>
    </source>
</evidence>
<dbReference type="AlphaFoldDB" id="A0A8S3DQK4"/>
<dbReference type="PANTHER" id="PTHR14593:SF5">
    <property type="entry name" value="WD REPEAT-CONTAINING PROTEIN 11"/>
    <property type="match status" value="1"/>
</dbReference>
<gene>
    <name evidence="1" type="ORF">BYL167_LOCUS56376</name>
</gene>
<name>A0A8S3DQK4_9BILA</name>
<sequence>HSSSMATDLVLKGDYLLSGDVEGIIKIFNIKLKQSKTFNTKRSPIRKVRFAPGKGNFRAFVLFNDGVDIWDVRDRDRISTLKFPRDTIQVTDGDWASSDKIILACSDHCLRIYEMSLVDSSSSLEFQTIPQSTLYPYVIPGRHANLLKHLLCISNGSIGALIAKCEDTNLQGLLEKELAKLDADSRTYLTNTTSTIDRCLFIANLFNDPWEQSFWRLTEYYLYVYGTLNENSNRSSLPLLSTYDLLLDAKTFEQIQLERTIRRDIKSISSSASINQCIDSYI</sequence>
<dbReference type="InterPro" id="IPR039694">
    <property type="entry name" value="WDR11"/>
</dbReference>
<protein>
    <submittedName>
        <fullName evidence="1">Uncharacterized protein</fullName>
    </submittedName>
</protein>
<dbReference type="Proteomes" id="UP000681967">
    <property type="component" value="Unassembled WGS sequence"/>
</dbReference>
<accession>A0A8S3DQK4</accession>
<reference evidence="1" key="1">
    <citation type="submission" date="2021-02" db="EMBL/GenBank/DDBJ databases">
        <authorList>
            <person name="Nowell W R."/>
        </authorList>
    </citation>
    <scope>NUCLEOTIDE SEQUENCE</scope>
</reference>
<dbReference type="GO" id="GO:0005737">
    <property type="term" value="C:cytoplasm"/>
    <property type="evidence" value="ECO:0007669"/>
    <property type="project" value="TreeGrafter"/>
</dbReference>
<dbReference type="Gene3D" id="2.130.10.10">
    <property type="entry name" value="YVTN repeat-like/Quinoprotein amine dehydrogenase"/>
    <property type="match status" value="1"/>
</dbReference>
<feature type="non-terminal residue" evidence="1">
    <location>
        <position position="282"/>
    </location>
</feature>
<dbReference type="EMBL" id="CAJOBH010222377">
    <property type="protein sequence ID" value="CAF5035197.1"/>
    <property type="molecule type" value="Genomic_DNA"/>
</dbReference>
<organism evidence="1 2">
    <name type="scientific">Rotaria magnacalcarata</name>
    <dbReference type="NCBI Taxonomy" id="392030"/>
    <lineage>
        <taxon>Eukaryota</taxon>
        <taxon>Metazoa</taxon>
        <taxon>Spiralia</taxon>
        <taxon>Gnathifera</taxon>
        <taxon>Rotifera</taxon>
        <taxon>Eurotatoria</taxon>
        <taxon>Bdelloidea</taxon>
        <taxon>Philodinida</taxon>
        <taxon>Philodinidae</taxon>
        <taxon>Rotaria</taxon>
    </lineage>
</organism>
<dbReference type="PANTHER" id="PTHR14593">
    <property type="entry name" value="WD REPEAT-CONTAINING PROTEIN 11"/>
    <property type="match status" value="1"/>
</dbReference>